<dbReference type="RefSeq" id="WP_175150146.1">
    <property type="nucleotide sequence ID" value="NZ_CADIKK010000012.1"/>
</dbReference>
<accession>A0A6S7B6A8</accession>
<reference evidence="1 2" key="1">
    <citation type="submission" date="2020-04" db="EMBL/GenBank/DDBJ databases">
        <authorList>
            <person name="De Canck E."/>
        </authorList>
    </citation>
    <scope>NUCLEOTIDE SEQUENCE [LARGE SCALE GENOMIC DNA]</scope>
    <source>
        <strain evidence="1 2">LMG 28614</strain>
    </source>
</reference>
<proteinExistence type="predicted"/>
<keyword evidence="2" id="KW-1185">Reference proteome</keyword>
<protein>
    <submittedName>
        <fullName evidence="1">Uncharacterized protein</fullName>
    </submittedName>
</protein>
<evidence type="ECO:0000313" key="2">
    <source>
        <dbReference type="Proteomes" id="UP000494365"/>
    </source>
</evidence>
<dbReference type="Proteomes" id="UP000494365">
    <property type="component" value="Unassembled WGS sequence"/>
</dbReference>
<sequence>MTTLILNDLSRSDALDRAASQSVRGGIAKVTPEIPVENPGTTMPALIRRGWGDLPPIHIGCGPTIMPYRNLPLQPGHVVPL</sequence>
<organism evidence="1 2">
    <name type="scientific">Paraburkholderia ultramafica</name>
    <dbReference type="NCBI Taxonomy" id="1544867"/>
    <lineage>
        <taxon>Bacteria</taxon>
        <taxon>Pseudomonadati</taxon>
        <taxon>Pseudomonadota</taxon>
        <taxon>Betaproteobacteria</taxon>
        <taxon>Burkholderiales</taxon>
        <taxon>Burkholderiaceae</taxon>
        <taxon>Paraburkholderia</taxon>
    </lineage>
</organism>
<dbReference type="EMBL" id="CADIKK010000012">
    <property type="protein sequence ID" value="CAB3789315.1"/>
    <property type="molecule type" value="Genomic_DNA"/>
</dbReference>
<name>A0A6S7B6A8_9BURK</name>
<dbReference type="AlphaFoldDB" id="A0A6S7B6A8"/>
<evidence type="ECO:0000313" key="1">
    <source>
        <dbReference type="EMBL" id="CAB3789315.1"/>
    </source>
</evidence>
<gene>
    <name evidence="1" type="ORF">LMG28614_02853</name>
</gene>